<evidence type="ECO:0000256" key="1">
    <source>
        <dbReference type="SAM" id="Phobius"/>
    </source>
</evidence>
<keyword evidence="1" id="KW-0812">Transmembrane</keyword>
<gene>
    <name evidence="2" type="ORF">bsdtb5_30840</name>
</gene>
<proteinExistence type="predicted"/>
<feature type="transmembrane region" description="Helical" evidence="1">
    <location>
        <begin position="12"/>
        <end position="37"/>
    </location>
</feature>
<organism evidence="2 3">
    <name type="scientific">Anaeromicropila herbilytica</name>
    <dbReference type="NCBI Taxonomy" id="2785025"/>
    <lineage>
        <taxon>Bacteria</taxon>
        <taxon>Bacillati</taxon>
        <taxon>Bacillota</taxon>
        <taxon>Clostridia</taxon>
        <taxon>Lachnospirales</taxon>
        <taxon>Lachnospiraceae</taxon>
        <taxon>Anaeromicropila</taxon>
    </lineage>
</organism>
<dbReference type="AlphaFoldDB" id="A0A7R7IE65"/>
<keyword evidence="1" id="KW-0472">Membrane</keyword>
<evidence type="ECO:0000313" key="3">
    <source>
        <dbReference type="Proteomes" id="UP000595897"/>
    </source>
</evidence>
<evidence type="ECO:0000313" key="2">
    <source>
        <dbReference type="EMBL" id="BCN31789.1"/>
    </source>
</evidence>
<feature type="transmembrane region" description="Helical" evidence="1">
    <location>
        <begin position="49"/>
        <end position="74"/>
    </location>
</feature>
<name>A0A7R7IE65_9FIRM</name>
<keyword evidence="3" id="KW-1185">Reference proteome</keyword>
<reference evidence="2 3" key="1">
    <citation type="submission" date="2020-11" db="EMBL/GenBank/DDBJ databases">
        <title>Draft genome sequencing of a Lachnospiraceae strain isolated from anoxic soil subjected to BSD treatment.</title>
        <authorList>
            <person name="Uek A."/>
            <person name="Tonouchi A."/>
        </authorList>
    </citation>
    <scope>NUCLEOTIDE SEQUENCE [LARGE SCALE GENOMIC DNA]</scope>
    <source>
        <strain evidence="2 3">TB5</strain>
    </source>
</reference>
<keyword evidence="1" id="KW-1133">Transmembrane helix</keyword>
<dbReference type="RefSeq" id="WP_271712881.1">
    <property type="nucleotide sequence ID" value="NZ_AP024169.1"/>
</dbReference>
<protein>
    <submittedName>
        <fullName evidence="2">Uncharacterized protein</fullName>
    </submittedName>
</protein>
<dbReference type="KEGG" id="ahb:bsdtb5_30840"/>
<accession>A0A7R7IE65</accession>
<sequence>MRTKIRQFIHDILKCLLGGLGISFIVSVFAIIGSIITTRSLITSGSLPVILMLIRGTLLATGAIILLLGAFMWLKNNFLKSGVRYNQIRRLYQNMDSQMDDSFLSKEGSMSVLRGEFWIFSYRDIFICVGVIVILMGCFIDWVEIISM</sequence>
<dbReference type="Proteomes" id="UP000595897">
    <property type="component" value="Chromosome"/>
</dbReference>
<dbReference type="EMBL" id="AP024169">
    <property type="protein sequence ID" value="BCN31789.1"/>
    <property type="molecule type" value="Genomic_DNA"/>
</dbReference>
<feature type="transmembrane region" description="Helical" evidence="1">
    <location>
        <begin position="124"/>
        <end position="143"/>
    </location>
</feature>